<dbReference type="AlphaFoldDB" id="A0A3B0RLX0"/>
<reference evidence="2" key="1">
    <citation type="submission" date="2018-06" db="EMBL/GenBank/DDBJ databases">
        <authorList>
            <person name="Zhirakovskaya E."/>
        </authorList>
    </citation>
    <scope>NUCLEOTIDE SEQUENCE</scope>
</reference>
<name>A0A3B0RLX0_9ZZZZ</name>
<dbReference type="EMBL" id="UOEC01000058">
    <property type="protein sequence ID" value="VAV89238.1"/>
    <property type="molecule type" value="Genomic_DNA"/>
</dbReference>
<evidence type="ECO:0000256" key="1">
    <source>
        <dbReference type="SAM" id="Phobius"/>
    </source>
</evidence>
<keyword evidence="1" id="KW-0812">Transmembrane</keyword>
<sequence>MTKLFYKLLYRGLLACAAIISAIIGLILWRRMWVGGKSFEELGTEGNGVIFMVVLVALSFFIAWRIKSAHNKLLKSEK</sequence>
<evidence type="ECO:0000313" key="2">
    <source>
        <dbReference type="EMBL" id="VAV89238.1"/>
    </source>
</evidence>
<feature type="transmembrane region" description="Helical" evidence="1">
    <location>
        <begin position="12"/>
        <end position="29"/>
    </location>
</feature>
<feature type="transmembrane region" description="Helical" evidence="1">
    <location>
        <begin position="49"/>
        <end position="66"/>
    </location>
</feature>
<protein>
    <submittedName>
        <fullName evidence="2">Uncharacterized protein</fullName>
    </submittedName>
</protein>
<proteinExistence type="predicted"/>
<keyword evidence="1" id="KW-1133">Transmembrane helix</keyword>
<accession>A0A3B0RLX0</accession>
<gene>
    <name evidence="2" type="ORF">MNBD_ALPHA08-1600</name>
</gene>
<keyword evidence="1" id="KW-0472">Membrane</keyword>
<organism evidence="2">
    <name type="scientific">hydrothermal vent metagenome</name>
    <dbReference type="NCBI Taxonomy" id="652676"/>
    <lineage>
        <taxon>unclassified sequences</taxon>
        <taxon>metagenomes</taxon>
        <taxon>ecological metagenomes</taxon>
    </lineage>
</organism>